<name>C4G8K5_9FIRM</name>
<proteinExistence type="predicted"/>
<dbReference type="AlphaFoldDB" id="C4G8K5"/>
<organism evidence="1 2">
    <name type="scientific">Shuttleworthella satelles DSM 14600</name>
    <dbReference type="NCBI Taxonomy" id="626523"/>
    <lineage>
        <taxon>Bacteria</taxon>
        <taxon>Bacillati</taxon>
        <taxon>Bacillota</taxon>
        <taxon>Clostridia</taxon>
        <taxon>Lachnospirales</taxon>
        <taxon>Lachnospiraceae</taxon>
        <taxon>Shuttleworthella</taxon>
    </lineage>
</organism>
<dbReference type="STRING" id="626523.GCWU000342_00301"/>
<gene>
    <name evidence="1" type="ORF">GCWU000342_00301</name>
</gene>
<dbReference type="InterPro" id="IPR027417">
    <property type="entry name" value="P-loop_NTPase"/>
</dbReference>
<reference evidence="1" key="1">
    <citation type="submission" date="2009-04" db="EMBL/GenBank/DDBJ databases">
        <authorList>
            <person name="Weinstock G."/>
            <person name="Sodergren E."/>
            <person name="Clifton S."/>
            <person name="Fulton L."/>
            <person name="Fulton B."/>
            <person name="Courtney L."/>
            <person name="Fronick C."/>
            <person name="Harrison M."/>
            <person name="Strong C."/>
            <person name="Farmer C."/>
            <person name="Delahaunty K."/>
            <person name="Markovic C."/>
            <person name="Hall O."/>
            <person name="Minx P."/>
            <person name="Tomlinson C."/>
            <person name="Mitreva M."/>
            <person name="Nelson J."/>
            <person name="Hou S."/>
            <person name="Wollam A."/>
            <person name="Pepin K.H."/>
            <person name="Johnson M."/>
            <person name="Bhonagiri V."/>
            <person name="Nash W.E."/>
            <person name="Warren W."/>
            <person name="Chinwalla A."/>
            <person name="Mardis E.R."/>
            <person name="Wilson R.K."/>
        </authorList>
    </citation>
    <scope>NUCLEOTIDE SEQUENCE [LARGE SCALE GENOMIC DNA]</scope>
    <source>
        <strain evidence="1">DSM 14600</strain>
    </source>
</reference>
<dbReference type="EMBL" id="ACIP02000001">
    <property type="protein sequence ID" value="EEP28952.1"/>
    <property type="molecule type" value="Genomic_DNA"/>
</dbReference>
<evidence type="ECO:0000313" key="2">
    <source>
        <dbReference type="Proteomes" id="UP000003494"/>
    </source>
</evidence>
<comment type="caution">
    <text evidence="1">The sequence shown here is derived from an EMBL/GenBank/DDBJ whole genome shotgun (WGS) entry which is preliminary data.</text>
</comment>
<dbReference type="Gene3D" id="3.40.50.300">
    <property type="entry name" value="P-loop containing nucleotide triphosphate hydrolases"/>
    <property type="match status" value="1"/>
</dbReference>
<evidence type="ECO:0008006" key="3">
    <source>
        <dbReference type="Google" id="ProtNLM"/>
    </source>
</evidence>
<keyword evidence="2" id="KW-1185">Reference proteome</keyword>
<dbReference type="HOGENOM" id="CLU_065155_3_1_9"/>
<sequence>MFDIIFGQIKIKVQKKHSRKGASMYPVITISREFGSGGHTIGKKVAEKLGIPFYDGQIVTRVAQDSGYAETMIEDQGEYSSGSNNWFDVSAASAMYFQSPQDEIFLAQRRVILDYAAKGPCVIVGRCSDYILRNTDIRSLNVFIHSDMEHRIERIKDRYEVIENVNPKKRLEKKDKQRKTYYRYYTDQIWGDYHNYDINLDSGSLGEDNCVNIICDMAKAMDR</sequence>
<dbReference type="Proteomes" id="UP000003494">
    <property type="component" value="Unassembled WGS sequence"/>
</dbReference>
<dbReference type="Pfam" id="PF13189">
    <property type="entry name" value="Cytidylate_kin2"/>
    <property type="match status" value="1"/>
</dbReference>
<dbReference type="SUPFAM" id="SSF52540">
    <property type="entry name" value="P-loop containing nucleoside triphosphate hydrolases"/>
    <property type="match status" value="1"/>
</dbReference>
<accession>C4G8K5</accession>
<dbReference type="eggNOG" id="COG1102">
    <property type="taxonomic scope" value="Bacteria"/>
</dbReference>
<evidence type="ECO:0000313" key="1">
    <source>
        <dbReference type="EMBL" id="EEP28952.1"/>
    </source>
</evidence>
<protein>
    <recommendedName>
        <fullName evidence="3">Cytidylate kinase</fullName>
    </recommendedName>
</protein>